<proteinExistence type="predicted"/>
<evidence type="ECO:0000313" key="2">
    <source>
        <dbReference type="EMBL" id="VEL37426.1"/>
    </source>
</evidence>
<gene>
    <name evidence="2" type="ORF">PXEA_LOCUS30866</name>
</gene>
<sequence>MGQRQLLRMTSEQGQAMIQPRVRTGGQNSGSSSATSEPVVQRSRISPSGAVVQSSVFSSSGLNPSTGDLKRRPDSNLVRVPAARVSSSDSQHRSEGEASPSTSSASAASLHSEEAMSLHAGDVVGPTKQAALRRQQPACHSFSTQNARKTIVPRKSVCGRRAEL</sequence>
<feature type="compositionally biased region" description="Polar residues" evidence="1">
    <location>
        <begin position="25"/>
        <end position="66"/>
    </location>
</feature>
<dbReference type="Proteomes" id="UP000784294">
    <property type="component" value="Unassembled WGS sequence"/>
</dbReference>
<dbReference type="AlphaFoldDB" id="A0A3S5B5W0"/>
<evidence type="ECO:0000256" key="1">
    <source>
        <dbReference type="SAM" id="MobiDB-lite"/>
    </source>
</evidence>
<reference evidence="2" key="1">
    <citation type="submission" date="2018-11" db="EMBL/GenBank/DDBJ databases">
        <authorList>
            <consortium name="Pathogen Informatics"/>
        </authorList>
    </citation>
    <scope>NUCLEOTIDE SEQUENCE</scope>
</reference>
<feature type="region of interest" description="Disordered" evidence="1">
    <location>
        <begin position="1"/>
        <end position="164"/>
    </location>
</feature>
<keyword evidence="3" id="KW-1185">Reference proteome</keyword>
<protein>
    <submittedName>
        <fullName evidence="2">Uncharacterized protein</fullName>
    </submittedName>
</protein>
<feature type="compositionally biased region" description="Low complexity" evidence="1">
    <location>
        <begin position="97"/>
        <end position="110"/>
    </location>
</feature>
<accession>A0A3S5B5W0</accession>
<organism evidence="2 3">
    <name type="scientific">Protopolystoma xenopodis</name>
    <dbReference type="NCBI Taxonomy" id="117903"/>
    <lineage>
        <taxon>Eukaryota</taxon>
        <taxon>Metazoa</taxon>
        <taxon>Spiralia</taxon>
        <taxon>Lophotrochozoa</taxon>
        <taxon>Platyhelminthes</taxon>
        <taxon>Monogenea</taxon>
        <taxon>Polyopisthocotylea</taxon>
        <taxon>Polystomatidea</taxon>
        <taxon>Polystomatidae</taxon>
        <taxon>Protopolystoma</taxon>
    </lineage>
</organism>
<evidence type="ECO:0000313" key="3">
    <source>
        <dbReference type="Proteomes" id="UP000784294"/>
    </source>
</evidence>
<comment type="caution">
    <text evidence="2">The sequence shown here is derived from an EMBL/GenBank/DDBJ whole genome shotgun (WGS) entry which is preliminary data.</text>
</comment>
<name>A0A3S5B5W0_9PLAT</name>
<dbReference type="EMBL" id="CAAALY010254949">
    <property type="protein sequence ID" value="VEL37426.1"/>
    <property type="molecule type" value="Genomic_DNA"/>
</dbReference>